<accession>A0ACA9NUB5</accession>
<gene>
    <name evidence="1" type="ORF">SCALOS_LOCUS9606</name>
</gene>
<reference evidence="1" key="1">
    <citation type="submission" date="2021-06" db="EMBL/GenBank/DDBJ databases">
        <authorList>
            <person name="Kallberg Y."/>
            <person name="Tangrot J."/>
            <person name="Rosling A."/>
        </authorList>
    </citation>
    <scope>NUCLEOTIDE SEQUENCE</scope>
    <source>
        <strain evidence="1">AU212A</strain>
    </source>
</reference>
<dbReference type="Proteomes" id="UP000789860">
    <property type="component" value="Unassembled WGS sequence"/>
</dbReference>
<feature type="non-terminal residue" evidence="1">
    <location>
        <position position="200"/>
    </location>
</feature>
<name>A0ACA9NUB5_9GLOM</name>
<organism evidence="1 2">
    <name type="scientific">Scutellospora calospora</name>
    <dbReference type="NCBI Taxonomy" id="85575"/>
    <lineage>
        <taxon>Eukaryota</taxon>
        <taxon>Fungi</taxon>
        <taxon>Fungi incertae sedis</taxon>
        <taxon>Mucoromycota</taxon>
        <taxon>Glomeromycotina</taxon>
        <taxon>Glomeromycetes</taxon>
        <taxon>Diversisporales</taxon>
        <taxon>Gigasporaceae</taxon>
        <taxon>Scutellospora</taxon>
    </lineage>
</organism>
<feature type="non-terminal residue" evidence="1">
    <location>
        <position position="1"/>
    </location>
</feature>
<protein>
    <submittedName>
        <fullName evidence="1">3650_t:CDS:1</fullName>
    </submittedName>
</protein>
<dbReference type="EMBL" id="CAJVPM010030765">
    <property type="protein sequence ID" value="CAG8677611.1"/>
    <property type="molecule type" value="Genomic_DNA"/>
</dbReference>
<keyword evidence="2" id="KW-1185">Reference proteome</keyword>
<proteinExistence type="predicted"/>
<evidence type="ECO:0000313" key="2">
    <source>
        <dbReference type="Proteomes" id="UP000789860"/>
    </source>
</evidence>
<sequence length="200" mass="23450">KECQEQIVDNLVAQYKKFSNKEDANLYLQYCKKKDIFKNRFLTCLNKIVAEISSCFIDSNAGIGVSFENKSISEKVLGDKKTAELISVIRALESCENRIDVLEIRTDSSYFINLYELYLPKWKNNGWNLENKNKELKNKDLFIRLNKLFESREGKIILTYTENISENIRKLAVEGSKKEYIEHMKVDIYRTDIVSDYDDL</sequence>
<comment type="caution">
    <text evidence="1">The sequence shown here is derived from an EMBL/GenBank/DDBJ whole genome shotgun (WGS) entry which is preliminary data.</text>
</comment>
<evidence type="ECO:0000313" key="1">
    <source>
        <dbReference type="EMBL" id="CAG8677611.1"/>
    </source>
</evidence>